<dbReference type="KEGG" id="cga:Celgi_0059"/>
<dbReference type="eggNOG" id="COG0607">
    <property type="taxonomic scope" value="Bacteria"/>
</dbReference>
<dbReference type="Pfam" id="PF00581">
    <property type="entry name" value="Rhodanese"/>
    <property type="match status" value="1"/>
</dbReference>
<gene>
    <name evidence="2" type="ordered locus">Celgi_0059</name>
</gene>
<proteinExistence type="predicted"/>
<dbReference type="RefSeq" id="WP_013882122.1">
    <property type="nucleotide sequence ID" value="NC_015671.1"/>
</dbReference>
<feature type="domain" description="Rhodanese" evidence="1">
    <location>
        <begin position="47"/>
        <end position="134"/>
    </location>
</feature>
<dbReference type="EMBL" id="CP002665">
    <property type="protein sequence ID" value="AEI10592.1"/>
    <property type="molecule type" value="Genomic_DNA"/>
</dbReference>
<evidence type="ECO:0000313" key="3">
    <source>
        <dbReference type="Proteomes" id="UP000000485"/>
    </source>
</evidence>
<dbReference type="InterPro" id="IPR001763">
    <property type="entry name" value="Rhodanese-like_dom"/>
</dbReference>
<dbReference type="Gene3D" id="3.40.250.10">
    <property type="entry name" value="Rhodanese-like domain"/>
    <property type="match status" value="1"/>
</dbReference>
<evidence type="ECO:0000259" key="1">
    <source>
        <dbReference type="PROSITE" id="PS50206"/>
    </source>
</evidence>
<name>F8A272_CELGA</name>
<dbReference type="InterPro" id="IPR036873">
    <property type="entry name" value="Rhodanese-like_dom_sf"/>
</dbReference>
<dbReference type="Proteomes" id="UP000000485">
    <property type="component" value="Chromosome"/>
</dbReference>
<dbReference type="PANTHER" id="PTHR43031">
    <property type="entry name" value="FAD-DEPENDENT OXIDOREDUCTASE"/>
    <property type="match status" value="1"/>
</dbReference>
<accession>F8A272</accession>
<sequence length="134" mass="13954">MTTTPTGTPPARPARSVRDRLRGLLRGTPADGSLTHSVKAAVAIELVAQGATLVDVREAGEWRTGHAPRAVHVPLGKLGQGARRLTKGRPVVVVCASGMRSRAGAQQLRDLGFQATSVSGGMAAWQRAGGEVTR</sequence>
<dbReference type="CDD" id="cd00158">
    <property type="entry name" value="RHOD"/>
    <property type="match status" value="1"/>
</dbReference>
<dbReference type="PANTHER" id="PTHR43031:SF1">
    <property type="entry name" value="PYRIDINE NUCLEOTIDE-DISULPHIDE OXIDOREDUCTASE"/>
    <property type="match status" value="1"/>
</dbReference>
<dbReference type="AlphaFoldDB" id="F8A272"/>
<dbReference type="InterPro" id="IPR050229">
    <property type="entry name" value="GlpE_sulfurtransferase"/>
</dbReference>
<evidence type="ECO:0000313" key="2">
    <source>
        <dbReference type="EMBL" id="AEI10592.1"/>
    </source>
</evidence>
<reference evidence="3" key="1">
    <citation type="submission" date="2011-04" db="EMBL/GenBank/DDBJ databases">
        <title>Complete sequence of Cellvibrio gilvus ATCC 13127.</title>
        <authorList>
            <person name="Lucas S."/>
            <person name="Han J."/>
            <person name="Lapidus A."/>
            <person name="Cheng J.-F."/>
            <person name="Goodwin L."/>
            <person name="Pitluck S."/>
            <person name="Peters L."/>
            <person name="Munk A."/>
            <person name="Detter J.C."/>
            <person name="Han C."/>
            <person name="Tapia R."/>
            <person name="Land M."/>
            <person name="Hauser L."/>
            <person name="Kyrpides N."/>
            <person name="Ivanova N."/>
            <person name="Ovchinnikova G."/>
            <person name="Pagani I."/>
            <person name="Mead D."/>
            <person name="Brumm P."/>
            <person name="Woyke T."/>
        </authorList>
    </citation>
    <scope>NUCLEOTIDE SEQUENCE [LARGE SCALE GENOMIC DNA]</scope>
    <source>
        <strain evidence="3">ATCC 13127 / NRRL B-14078</strain>
    </source>
</reference>
<dbReference type="PROSITE" id="PS50206">
    <property type="entry name" value="RHODANESE_3"/>
    <property type="match status" value="1"/>
</dbReference>
<dbReference type="SUPFAM" id="SSF52821">
    <property type="entry name" value="Rhodanese/Cell cycle control phosphatase"/>
    <property type="match status" value="1"/>
</dbReference>
<keyword evidence="3" id="KW-1185">Reference proteome</keyword>
<dbReference type="HOGENOM" id="CLU_089574_13_0_11"/>
<organism evidence="2 3">
    <name type="scientific">Cellulomonas gilvus (strain ATCC 13127 / NRRL B-14078)</name>
    <name type="common">Cellvibrio gilvus</name>
    <dbReference type="NCBI Taxonomy" id="593907"/>
    <lineage>
        <taxon>Bacteria</taxon>
        <taxon>Bacillati</taxon>
        <taxon>Actinomycetota</taxon>
        <taxon>Actinomycetes</taxon>
        <taxon>Micrococcales</taxon>
        <taxon>Cellulomonadaceae</taxon>
        <taxon>Cellulomonas</taxon>
    </lineage>
</organism>
<dbReference type="SMART" id="SM00450">
    <property type="entry name" value="RHOD"/>
    <property type="match status" value="1"/>
</dbReference>
<dbReference type="STRING" id="593907.Celgi_0059"/>
<protein>
    <submittedName>
        <fullName evidence="2">Rhodanese domain protein</fullName>
    </submittedName>
</protein>